<dbReference type="CDD" id="cd01991">
    <property type="entry name" value="Asn_synthase_B_C"/>
    <property type="match status" value="1"/>
</dbReference>
<evidence type="ECO:0000259" key="10">
    <source>
        <dbReference type="PROSITE" id="PS51278"/>
    </source>
</evidence>
<feature type="active site" description="For GATase activity" evidence="8">
    <location>
        <position position="2"/>
    </location>
</feature>
<proteinExistence type="inferred from homology"/>
<dbReference type="CDD" id="cd00712">
    <property type="entry name" value="AsnB"/>
    <property type="match status" value="1"/>
</dbReference>
<evidence type="ECO:0000256" key="8">
    <source>
        <dbReference type="PIRSR" id="PIRSR001589-1"/>
    </source>
</evidence>
<dbReference type="PROSITE" id="PS51278">
    <property type="entry name" value="GATASE_TYPE_2"/>
    <property type="match status" value="1"/>
</dbReference>
<keyword evidence="11" id="KW-0436">Ligase</keyword>
<dbReference type="GO" id="GO:0004066">
    <property type="term" value="F:asparagine synthase (glutamine-hydrolyzing) activity"/>
    <property type="evidence" value="ECO:0007669"/>
    <property type="project" value="UniProtKB-EC"/>
</dbReference>
<dbReference type="GO" id="GO:0005524">
    <property type="term" value="F:ATP binding"/>
    <property type="evidence" value="ECO:0007669"/>
    <property type="project" value="UniProtKB-KW"/>
</dbReference>
<dbReference type="PIRSF" id="PIRSF001589">
    <property type="entry name" value="Asn_synthetase_glu-h"/>
    <property type="match status" value="1"/>
</dbReference>
<keyword evidence="8" id="KW-0028">Amino-acid biosynthesis</keyword>
<dbReference type="EC" id="6.3.5.4" evidence="3"/>
<evidence type="ECO:0000256" key="6">
    <source>
        <dbReference type="ARBA" id="ARBA00022962"/>
    </source>
</evidence>
<evidence type="ECO:0000256" key="7">
    <source>
        <dbReference type="ARBA" id="ARBA00048741"/>
    </source>
</evidence>
<dbReference type="Gene3D" id="3.40.50.620">
    <property type="entry name" value="HUPs"/>
    <property type="match status" value="1"/>
</dbReference>
<dbReference type="Pfam" id="PF13537">
    <property type="entry name" value="GATase_7"/>
    <property type="match status" value="1"/>
</dbReference>
<feature type="domain" description="Glutamine amidotransferase type-2" evidence="10">
    <location>
        <begin position="2"/>
        <end position="216"/>
    </location>
</feature>
<dbReference type="EMBL" id="CP159373">
    <property type="protein sequence ID" value="XCN71425.1"/>
    <property type="molecule type" value="Genomic_DNA"/>
</dbReference>
<dbReference type="PANTHER" id="PTHR43284">
    <property type="entry name" value="ASPARAGINE SYNTHETASE (GLUTAMINE-HYDROLYZING)"/>
    <property type="match status" value="1"/>
</dbReference>
<dbReference type="Pfam" id="PF00733">
    <property type="entry name" value="Asn_synthase"/>
    <property type="match status" value="1"/>
</dbReference>
<dbReference type="InterPro" id="IPR001962">
    <property type="entry name" value="Asn_synthase"/>
</dbReference>
<dbReference type="GO" id="GO:0005829">
    <property type="term" value="C:cytosol"/>
    <property type="evidence" value="ECO:0007669"/>
    <property type="project" value="TreeGrafter"/>
</dbReference>
<keyword evidence="5 9" id="KW-0067">ATP-binding</keyword>
<evidence type="ECO:0000256" key="1">
    <source>
        <dbReference type="ARBA" id="ARBA00005187"/>
    </source>
</evidence>
<dbReference type="Gene3D" id="3.60.20.10">
    <property type="entry name" value="Glutamine Phosphoribosylpyrophosphate, subunit 1, domain 1"/>
    <property type="match status" value="1"/>
</dbReference>
<feature type="binding site" evidence="9">
    <location>
        <position position="101"/>
    </location>
    <ligand>
        <name>L-glutamine</name>
        <dbReference type="ChEBI" id="CHEBI:58359"/>
    </ligand>
</feature>
<comment type="pathway">
    <text evidence="1">Amino-acid biosynthesis; L-asparagine biosynthesis; L-asparagine from L-aspartate (L-Gln route): step 1/1.</text>
</comment>
<reference evidence="11" key="1">
    <citation type="journal article" date="2024" name="Syst. Appl. Microbiol.">
        <title>First single-strain enrichments of Electrothrix cable bacteria, description of E. aestuarii sp. nov. and E. rattekaaiensis sp. nov., and proposal of a cable bacteria taxonomy following the rules of the SeqCode.</title>
        <authorList>
            <person name="Plum-Jensen L.E."/>
            <person name="Schramm A."/>
            <person name="Marshall I.P.G."/>
        </authorList>
    </citation>
    <scope>NUCLEOTIDE SEQUENCE</scope>
    <source>
        <strain evidence="11">Rat1</strain>
    </source>
</reference>
<organism evidence="11">
    <name type="scientific">Candidatus Electrothrix aestuarii</name>
    <dbReference type="NCBI Taxonomy" id="3062594"/>
    <lineage>
        <taxon>Bacteria</taxon>
        <taxon>Pseudomonadati</taxon>
        <taxon>Thermodesulfobacteriota</taxon>
        <taxon>Desulfobulbia</taxon>
        <taxon>Desulfobulbales</taxon>
        <taxon>Desulfobulbaceae</taxon>
        <taxon>Candidatus Electrothrix</taxon>
    </lineage>
</organism>
<evidence type="ECO:0000256" key="4">
    <source>
        <dbReference type="ARBA" id="ARBA00022741"/>
    </source>
</evidence>
<protein>
    <recommendedName>
        <fullName evidence="3">asparagine synthase (glutamine-hydrolyzing)</fullName>
        <ecNumber evidence="3">6.3.5.4</ecNumber>
    </recommendedName>
</protein>
<keyword evidence="6 8" id="KW-0315">Glutamine amidotransferase</keyword>
<dbReference type="InterPro" id="IPR006426">
    <property type="entry name" value="Asn_synth_AEB"/>
</dbReference>
<dbReference type="AlphaFoldDB" id="A0AAU8LRG4"/>
<keyword evidence="8" id="KW-0061">Asparagine biosynthesis</keyword>
<dbReference type="PANTHER" id="PTHR43284:SF1">
    <property type="entry name" value="ASPARAGINE SYNTHETASE"/>
    <property type="match status" value="1"/>
</dbReference>
<name>A0AAU8LRG4_9BACT</name>
<accession>A0AAU8LRG4</accession>
<evidence type="ECO:0000256" key="2">
    <source>
        <dbReference type="ARBA" id="ARBA00005752"/>
    </source>
</evidence>
<dbReference type="InterPro" id="IPR033738">
    <property type="entry name" value="AsnB_N"/>
</dbReference>
<dbReference type="SUPFAM" id="SSF56235">
    <property type="entry name" value="N-terminal nucleophile aminohydrolases (Ntn hydrolases)"/>
    <property type="match status" value="1"/>
</dbReference>
<feature type="binding site" evidence="9">
    <location>
        <position position="296"/>
    </location>
    <ligand>
        <name>ATP</name>
        <dbReference type="ChEBI" id="CHEBI:30616"/>
    </ligand>
</feature>
<dbReference type="InterPro" id="IPR029055">
    <property type="entry name" value="Ntn_hydrolases_N"/>
</dbReference>
<dbReference type="InterPro" id="IPR051786">
    <property type="entry name" value="ASN_synthetase/amidase"/>
</dbReference>
<keyword evidence="4 9" id="KW-0547">Nucleotide-binding</keyword>
<evidence type="ECO:0000256" key="3">
    <source>
        <dbReference type="ARBA" id="ARBA00012737"/>
    </source>
</evidence>
<dbReference type="SUPFAM" id="SSF52402">
    <property type="entry name" value="Adenine nucleotide alpha hydrolases-like"/>
    <property type="match status" value="1"/>
</dbReference>
<gene>
    <name evidence="11" type="primary">asnB</name>
    <name evidence="11" type="ORF">Q3M24_14005</name>
</gene>
<dbReference type="InterPro" id="IPR014729">
    <property type="entry name" value="Rossmann-like_a/b/a_fold"/>
</dbReference>
<dbReference type="InterPro" id="IPR017932">
    <property type="entry name" value="GATase_2_dom"/>
</dbReference>
<dbReference type="GO" id="GO:0006529">
    <property type="term" value="P:asparagine biosynthetic process"/>
    <property type="evidence" value="ECO:0007669"/>
    <property type="project" value="UniProtKB-KW"/>
</dbReference>
<evidence type="ECO:0000313" key="11">
    <source>
        <dbReference type="EMBL" id="XCN71425.1"/>
    </source>
</evidence>
<evidence type="ECO:0000256" key="9">
    <source>
        <dbReference type="PIRSR" id="PIRSR001589-2"/>
    </source>
</evidence>
<evidence type="ECO:0000256" key="5">
    <source>
        <dbReference type="ARBA" id="ARBA00022840"/>
    </source>
</evidence>
<sequence>MCGFSGILKRDHTPLGPETESVLRAMGQSIAYRGPDDEQLYQDETLGAVFRRLSIVDVAGGRQPLFNEDRSLMLMVNGEIYNHRELRPQLKEPHQFRTASDAEVILHLYEEQGTDFLAQLNGMFALCLWDMRRRELLLARDRMGIKPLFYSFNKERLLFGSEIKALLACPDCPRDFDWETALSFNLMQQSIENPLPSFFKDIHYLPGGSLLIAKPDTGEIRQKRWWTLDIPSAEEFAADDRSAEEVIQGYGELLEDAVRLRLMADVDIGLFLSGGIDSVSVAAFAAKHQPLHTFSVLGQSTFENGDASAAHQAAAHLGLPNHQVLFSWHDSPFTPEGWKSILWTTETPLCDAEKLYKFHLHRYARAVCPGIKVMLLGQGSDEFNGGYGPNYLTQHYPDRPEEERNWPLFMELLRDFEKTYLLSVGPKNTADYANLLNSGFLADCGGATLQPHPWQYHIRMYQASLQMFNLWHEDRTAAGNSIENRVPFLDHRLVEYTAAVPPKYYAELFWNKRILREAMRPHLPKELAERPKVPFFHGQDVRYTRRMMYELLYADDRALLREAFGDADGSHPVFDRKTVEEMINSIPDDPEYTDMDHLVKLTNMGLLAQMAKTAAAPIAIYEAPILPSLREEEWDEDEIALRLALRREEITPDSVPGLAEDVLLLTTGEQAGVETPLWHILVNGVLEYDLAEDELGDWIAVLRRMDGETSLGKILAELNLKQADIRKYLEEALDYGVVVVS</sequence>
<comment type="catalytic activity">
    <reaction evidence="7">
        <text>L-aspartate + L-glutamine + ATP + H2O = L-asparagine + L-glutamate + AMP + diphosphate + H(+)</text>
        <dbReference type="Rhea" id="RHEA:12228"/>
        <dbReference type="ChEBI" id="CHEBI:15377"/>
        <dbReference type="ChEBI" id="CHEBI:15378"/>
        <dbReference type="ChEBI" id="CHEBI:29985"/>
        <dbReference type="ChEBI" id="CHEBI:29991"/>
        <dbReference type="ChEBI" id="CHEBI:30616"/>
        <dbReference type="ChEBI" id="CHEBI:33019"/>
        <dbReference type="ChEBI" id="CHEBI:58048"/>
        <dbReference type="ChEBI" id="CHEBI:58359"/>
        <dbReference type="ChEBI" id="CHEBI:456215"/>
        <dbReference type="EC" id="6.3.5.4"/>
    </reaction>
</comment>
<reference evidence="11" key="2">
    <citation type="submission" date="2024-06" db="EMBL/GenBank/DDBJ databases">
        <authorList>
            <person name="Plum-Jensen L.E."/>
            <person name="Schramm A."/>
            <person name="Marshall I.P.G."/>
        </authorList>
    </citation>
    <scope>NUCLEOTIDE SEQUENCE</scope>
    <source>
        <strain evidence="11">Rat1</strain>
    </source>
</reference>
<dbReference type="KEGG" id="eaj:Q3M24_14005"/>
<comment type="similarity">
    <text evidence="2">Belongs to the asparagine synthetase family.</text>
</comment>
<dbReference type="NCBIfam" id="TIGR01536">
    <property type="entry name" value="asn_synth_AEB"/>
    <property type="match status" value="1"/>
</dbReference>